<dbReference type="InterPro" id="IPR001810">
    <property type="entry name" value="F-box_dom"/>
</dbReference>
<dbReference type="CDD" id="cd09917">
    <property type="entry name" value="F-box_SF"/>
    <property type="match status" value="1"/>
</dbReference>
<evidence type="ECO:0000313" key="3">
    <source>
        <dbReference type="Proteomes" id="UP000503462"/>
    </source>
</evidence>
<evidence type="ECO:0000313" key="2">
    <source>
        <dbReference type="EMBL" id="QIW97852.1"/>
    </source>
</evidence>
<proteinExistence type="predicted"/>
<accession>A0A6H0XT08</accession>
<protein>
    <recommendedName>
        <fullName evidence="1">F-box domain-containing protein</fullName>
    </recommendedName>
</protein>
<gene>
    <name evidence="2" type="ORF">AMS68_003370</name>
</gene>
<feature type="domain" description="F-box" evidence="1">
    <location>
        <begin position="1"/>
        <end position="48"/>
    </location>
</feature>
<organism evidence="2 3">
    <name type="scientific">Peltaster fructicola</name>
    <dbReference type="NCBI Taxonomy" id="286661"/>
    <lineage>
        <taxon>Eukaryota</taxon>
        <taxon>Fungi</taxon>
        <taxon>Dikarya</taxon>
        <taxon>Ascomycota</taxon>
        <taxon>Pezizomycotina</taxon>
        <taxon>Dothideomycetes</taxon>
        <taxon>Dothideomycetes incertae sedis</taxon>
        <taxon>Peltaster</taxon>
    </lineage>
</organism>
<evidence type="ECO:0000259" key="1">
    <source>
        <dbReference type="PROSITE" id="PS50181"/>
    </source>
</evidence>
<dbReference type="AlphaFoldDB" id="A0A6H0XT08"/>
<dbReference type="Proteomes" id="UP000503462">
    <property type="component" value="Chromosome 2"/>
</dbReference>
<keyword evidence="3" id="KW-1185">Reference proteome</keyword>
<dbReference type="PROSITE" id="PS50181">
    <property type="entry name" value="FBOX"/>
    <property type="match status" value="1"/>
</dbReference>
<reference evidence="2 3" key="1">
    <citation type="journal article" date="2016" name="Sci. Rep.">
        <title>Peltaster fructicola genome reveals evolution from an invasive phytopathogen to an ectophytic parasite.</title>
        <authorList>
            <person name="Xu C."/>
            <person name="Chen H."/>
            <person name="Gleason M.L."/>
            <person name="Xu J.R."/>
            <person name="Liu H."/>
            <person name="Zhang R."/>
            <person name="Sun G."/>
        </authorList>
    </citation>
    <scope>NUCLEOTIDE SEQUENCE [LARGE SCALE GENOMIC DNA]</scope>
    <source>
        <strain evidence="2 3">LNHT1506</strain>
    </source>
</reference>
<dbReference type="SUPFAM" id="SSF81383">
    <property type="entry name" value="F-box domain"/>
    <property type="match status" value="1"/>
</dbReference>
<dbReference type="EMBL" id="CP051140">
    <property type="protein sequence ID" value="QIW97852.1"/>
    <property type="molecule type" value="Genomic_DNA"/>
</dbReference>
<sequence>MDVKIPEEVLSNVAARLGPDDLFNLRLTCRAFQANTFHEFATEYFSSKCVHFTTDSLKSLVAITESKSLRPYLQEVFVCSKWFIEGLFDHNFCGCCPFKPPTKIAEAYRTFARDQLKLKISGHDYLMLTKILKNVQKLKRIGLVDNGDLLEHSVDYRGQRKVLRTAEFGPSASSPPPVDGYHEWLFHVFGTLLRAIKSSNVNVKSFTTSFTHWPFALDVEHFKFKRTRTFRHLADTKFNTITSLSLEFNLCDSAWSDITIIRRAGRSFPNVTDLAMYMNADEAFESGRLVLGFLDGIGLAKLLRLTIVDTLCYYPDLKIAFKKLKSIQVLKLEGFGPLTEDLRDTWGELLGIIYNLESLQHLHVIYPRQDGEKVWFLKDRTKAEIAAAAKSTTSSHDPASNHDKHDAEIYKRDFTNWAFPHDCGESITHKCNHGSIEQPRRGYYVCLPSKDDIKRLLPTFIDEVHDGYAASDDVDDDNDDDE</sequence>
<dbReference type="OrthoDB" id="5279008at2759"/>
<name>A0A6H0XT08_9PEZI</name>
<dbReference type="Pfam" id="PF00646">
    <property type="entry name" value="F-box"/>
    <property type="match status" value="1"/>
</dbReference>
<dbReference type="InterPro" id="IPR036047">
    <property type="entry name" value="F-box-like_dom_sf"/>
</dbReference>